<accession>A0A951ULD5</accession>
<proteinExistence type="predicted"/>
<evidence type="ECO:0000256" key="2">
    <source>
        <dbReference type="SAM" id="MobiDB-lite"/>
    </source>
</evidence>
<keyword evidence="1" id="KW-0175">Coiled coil</keyword>
<dbReference type="AlphaFoldDB" id="A0A951ULD5"/>
<name>A0A951ULD5_9CYAN</name>
<comment type="caution">
    <text evidence="3">The sequence shown here is derived from an EMBL/GenBank/DDBJ whole genome shotgun (WGS) entry which is preliminary data.</text>
</comment>
<reference evidence="3" key="1">
    <citation type="submission" date="2021-05" db="EMBL/GenBank/DDBJ databases">
        <authorList>
            <person name="Pietrasiak N."/>
            <person name="Ward R."/>
            <person name="Stajich J.E."/>
            <person name="Kurbessoian T."/>
        </authorList>
    </citation>
    <scope>NUCLEOTIDE SEQUENCE</scope>
    <source>
        <strain evidence="3">UHER 2000/2452</strain>
    </source>
</reference>
<reference evidence="3" key="2">
    <citation type="journal article" date="2022" name="Microbiol. Resour. Announc.">
        <title>Metagenome Sequencing to Explore Phylogenomics of Terrestrial Cyanobacteria.</title>
        <authorList>
            <person name="Ward R.D."/>
            <person name="Stajich J.E."/>
            <person name="Johansen J.R."/>
            <person name="Huntemann M."/>
            <person name="Clum A."/>
            <person name="Foster B."/>
            <person name="Foster B."/>
            <person name="Roux S."/>
            <person name="Palaniappan K."/>
            <person name="Varghese N."/>
            <person name="Mukherjee S."/>
            <person name="Reddy T.B.K."/>
            <person name="Daum C."/>
            <person name="Copeland A."/>
            <person name="Chen I.A."/>
            <person name="Ivanova N.N."/>
            <person name="Kyrpides N.C."/>
            <person name="Shapiro N."/>
            <person name="Eloe-Fadrosh E.A."/>
            <person name="Pietrasiak N."/>
        </authorList>
    </citation>
    <scope>NUCLEOTIDE SEQUENCE</scope>
    <source>
        <strain evidence="3">UHER 2000/2452</strain>
    </source>
</reference>
<evidence type="ECO:0000256" key="1">
    <source>
        <dbReference type="SAM" id="Coils"/>
    </source>
</evidence>
<protein>
    <submittedName>
        <fullName evidence="3">Uncharacterized protein</fullName>
    </submittedName>
</protein>
<organism evidence="3 4">
    <name type="scientific">Drouetiella hepatica Uher 2000/2452</name>
    <dbReference type="NCBI Taxonomy" id="904376"/>
    <lineage>
        <taxon>Bacteria</taxon>
        <taxon>Bacillati</taxon>
        <taxon>Cyanobacteriota</taxon>
        <taxon>Cyanophyceae</taxon>
        <taxon>Oculatellales</taxon>
        <taxon>Oculatellaceae</taxon>
        <taxon>Drouetiella</taxon>
    </lineage>
</organism>
<dbReference type="EMBL" id="JAHHHD010000003">
    <property type="protein sequence ID" value="MBW4657952.1"/>
    <property type="molecule type" value="Genomic_DNA"/>
</dbReference>
<dbReference type="Proteomes" id="UP000757435">
    <property type="component" value="Unassembled WGS sequence"/>
</dbReference>
<evidence type="ECO:0000313" key="3">
    <source>
        <dbReference type="EMBL" id="MBW4657952.1"/>
    </source>
</evidence>
<feature type="coiled-coil region" evidence="1">
    <location>
        <begin position="80"/>
        <end position="129"/>
    </location>
</feature>
<gene>
    <name evidence="3" type="ORF">KME15_04705</name>
</gene>
<sequence length="193" mass="21975">MSDRKERASPDRSSSERSIADKSGYVVNFAQAEADQALLRAVTQTLEAQSLSFSDLCKRSLQLFLNSSERFNPPELPQSVAALQQQVLDLQVQMARLEGKEEARQRYALRKLEQQMRELGDRLDTLERKEFLEQQVRHLTDRLARLEIPEAIAADASYSSRAHLDNPTAPEVEQVPQEIDPLLDRLGPLLEDF</sequence>
<feature type="region of interest" description="Disordered" evidence="2">
    <location>
        <begin position="159"/>
        <end position="178"/>
    </location>
</feature>
<evidence type="ECO:0000313" key="4">
    <source>
        <dbReference type="Proteomes" id="UP000757435"/>
    </source>
</evidence>